<dbReference type="AlphaFoldDB" id="A0A1I2BG05"/>
<accession>A0A1I2BG05</accession>
<dbReference type="OrthoDB" id="2614342at2"/>
<proteinExistence type="predicted"/>
<gene>
    <name evidence="1" type="ORF">SAMN05216378_3508</name>
</gene>
<dbReference type="STRING" id="1045775.SAMN05216378_3508"/>
<dbReference type="EMBL" id="FOMT01000003">
    <property type="protein sequence ID" value="SFE54989.1"/>
    <property type="molecule type" value="Genomic_DNA"/>
</dbReference>
<name>A0A1I2BG05_9BACL</name>
<dbReference type="Proteomes" id="UP000198855">
    <property type="component" value="Unassembled WGS sequence"/>
</dbReference>
<evidence type="ECO:0000313" key="2">
    <source>
        <dbReference type="Proteomes" id="UP000198855"/>
    </source>
</evidence>
<reference evidence="2" key="1">
    <citation type="submission" date="2016-10" db="EMBL/GenBank/DDBJ databases">
        <authorList>
            <person name="Varghese N."/>
            <person name="Submissions S."/>
        </authorList>
    </citation>
    <scope>NUCLEOTIDE SEQUENCE [LARGE SCALE GENOMIC DNA]</scope>
    <source>
        <strain evidence="2">CGMCC 1.10784</strain>
    </source>
</reference>
<organism evidence="1 2">
    <name type="scientific">Paenibacillus catalpae</name>
    <dbReference type="NCBI Taxonomy" id="1045775"/>
    <lineage>
        <taxon>Bacteria</taxon>
        <taxon>Bacillati</taxon>
        <taxon>Bacillota</taxon>
        <taxon>Bacilli</taxon>
        <taxon>Bacillales</taxon>
        <taxon>Paenibacillaceae</taxon>
        <taxon>Paenibacillus</taxon>
    </lineage>
</organism>
<evidence type="ECO:0000313" key="1">
    <source>
        <dbReference type="EMBL" id="SFE54989.1"/>
    </source>
</evidence>
<keyword evidence="2" id="KW-1185">Reference proteome</keyword>
<sequence length="112" mass="11801">MAYEVYSAVDLYAGQPGMTLTDLVTLQQKTILKSIVIHNTTNMGAKLKLYIIRPGKTASAETQRIGTSISGEDTVKFSFETVLPKGTKIAASQAVAGALSLDISGVEVIPGV</sequence>
<dbReference type="RefSeq" id="WP_091187416.1">
    <property type="nucleotide sequence ID" value="NZ_FOMT01000003.1"/>
</dbReference>
<protein>
    <submittedName>
        <fullName evidence="1">Uncharacterized protein</fullName>
    </submittedName>
</protein>